<comment type="caution">
    <text evidence="2">The sequence shown here is derived from an EMBL/GenBank/DDBJ whole genome shotgun (WGS) entry which is preliminary data.</text>
</comment>
<protein>
    <submittedName>
        <fullName evidence="2">Death-on-curing protein</fullName>
    </submittedName>
</protein>
<dbReference type="PROSITE" id="PS51459">
    <property type="entry name" value="FIDO"/>
    <property type="match status" value="1"/>
</dbReference>
<evidence type="ECO:0000313" key="3">
    <source>
        <dbReference type="Proteomes" id="UP000004210"/>
    </source>
</evidence>
<proteinExistence type="predicted"/>
<accession>I4VVZ1</accession>
<dbReference type="InterPro" id="IPR036597">
    <property type="entry name" value="Fido-like_dom_sf"/>
</dbReference>
<dbReference type="InterPro" id="IPR053737">
    <property type="entry name" value="Type_II_TA_Toxin"/>
</dbReference>
<reference evidence="2 3" key="1">
    <citation type="journal article" date="2012" name="J. Bacteriol.">
        <title>Genome sequences for six rhodanobacter strains, isolated from soils and the terrestrial subsurface, with variable denitrification capabilities.</title>
        <authorList>
            <person name="Kostka J.E."/>
            <person name="Green S.J."/>
            <person name="Rishishwar L."/>
            <person name="Prakash O."/>
            <person name="Katz L.S."/>
            <person name="Marino-Ramirez L."/>
            <person name="Jordan I.K."/>
            <person name="Munk C."/>
            <person name="Ivanova N."/>
            <person name="Mikhailova N."/>
            <person name="Watson D.B."/>
            <person name="Brown S.D."/>
            <person name="Palumbo A.V."/>
            <person name="Brooks S.C."/>
        </authorList>
    </citation>
    <scope>NUCLEOTIDE SEQUENCE [LARGE SCALE GENOMIC DNA]</scope>
    <source>
        <strain evidence="3">Jip2T</strain>
    </source>
</reference>
<dbReference type="STRING" id="1163408.UU9_04437"/>
<dbReference type="InterPro" id="IPR006440">
    <property type="entry name" value="Doc"/>
</dbReference>
<dbReference type="PANTHER" id="PTHR39426">
    <property type="entry name" value="HOMOLOGY TO DEATH-ON-CURING PROTEIN OF PHAGE P1"/>
    <property type="match status" value="1"/>
</dbReference>
<evidence type="ECO:0000313" key="2">
    <source>
        <dbReference type="EMBL" id="EIL91382.1"/>
    </source>
</evidence>
<dbReference type="Proteomes" id="UP000004210">
    <property type="component" value="Unassembled WGS sequence"/>
</dbReference>
<name>I4VVZ1_9GAMM</name>
<dbReference type="PANTHER" id="PTHR39426:SF1">
    <property type="entry name" value="HOMOLOGY TO DEATH-ON-CURING PROTEIN OF PHAGE P1"/>
    <property type="match status" value="1"/>
</dbReference>
<gene>
    <name evidence="2" type="ORF">UU9_04437</name>
</gene>
<dbReference type="NCBIfam" id="TIGR01550">
    <property type="entry name" value="DOC_P1"/>
    <property type="match status" value="1"/>
</dbReference>
<dbReference type="InterPro" id="IPR003812">
    <property type="entry name" value="Fido"/>
</dbReference>
<dbReference type="Pfam" id="PF02661">
    <property type="entry name" value="Fic"/>
    <property type="match status" value="1"/>
</dbReference>
<organism evidence="2 3">
    <name type="scientific">Rhodanobacter fulvus Jip2</name>
    <dbReference type="NCBI Taxonomy" id="1163408"/>
    <lineage>
        <taxon>Bacteria</taxon>
        <taxon>Pseudomonadati</taxon>
        <taxon>Pseudomonadota</taxon>
        <taxon>Gammaproteobacteria</taxon>
        <taxon>Lysobacterales</taxon>
        <taxon>Rhodanobacteraceae</taxon>
        <taxon>Rhodanobacter</taxon>
    </lineage>
</organism>
<dbReference type="AlphaFoldDB" id="I4VVZ1"/>
<dbReference type="Gene3D" id="1.20.120.1870">
    <property type="entry name" value="Fic/DOC protein, Fido domain"/>
    <property type="match status" value="1"/>
</dbReference>
<sequence>MSMIIWIGKAFAIAIHERQLAEHGGSDGVRDESLLDSALARPQQKHAYGDPPPDLADLAASLTFGLARNHPFVDGNKRTAAVACEVFVMLNGGVINADDLELYPRYVALAEGTLPEADFAHWLREHIRFDAGKRVNEPRARYVR</sequence>
<dbReference type="PATRIC" id="fig|1163408.3.peg.913"/>
<keyword evidence="3" id="KW-1185">Reference proteome</keyword>
<dbReference type="EMBL" id="AJXU01000021">
    <property type="protein sequence ID" value="EIL91382.1"/>
    <property type="molecule type" value="Genomic_DNA"/>
</dbReference>
<evidence type="ECO:0000259" key="1">
    <source>
        <dbReference type="PROSITE" id="PS51459"/>
    </source>
</evidence>
<dbReference type="eggNOG" id="COG3654">
    <property type="taxonomic scope" value="Bacteria"/>
</dbReference>
<dbReference type="PIRSF" id="PIRSF018297">
    <property type="entry name" value="Doc"/>
    <property type="match status" value="1"/>
</dbReference>
<dbReference type="SUPFAM" id="SSF140931">
    <property type="entry name" value="Fic-like"/>
    <property type="match status" value="1"/>
</dbReference>
<feature type="domain" description="Fido" evidence="1">
    <location>
        <begin position="7"/>
        <end position="125"/>
    </location>
</feature>
<dbReference type="GO" id="GO:0016301">
    <property type="term" value="F:kinase activity"/>
    <property type="evidence" value="ECO:0007669"/>
    <property type="project" value="InterPro"/>
</dbReference>